<protein>
    <recommendedName>
        <fullName evidence="1">Fimbrial-type adhesion domain-containing protein</fullName>
    </recommendedName>
</protein>
<dbReference type="Proteomes" id="UP000000260">
    <property type="component" value="Chromosome"/>
</dbReference>
<dbReference type="PANTHER" id="PTHR33420">
    <property type="entry name" value="FIMBRIAL SUBUNIT ELFA-RELATED"/>
    <property type="match status" value="1"/>
</dbReference>
<feature type="domain" description="Fimbrial-type adhesion" evidence="1">
    <location>
        <begin position="53"/>
        <end position="201"/>
    </location>
</feature>
<evidence type="ECO:0000259" key="1">
    <source>
        <dbReference type="Pfam" id="PF00419"/>
    </source>
</evidence>
<sequence>MRGHFIIADIYSQKKWFWINNQGEDMKKKLCWMALAGALTFHAASVLAADGKINFTGKITDQACEIDDDDKVLDVDLGVYSVNQFNATVGVKTPPIPVKIKLKNCPVVESGENPHFSVYLTGDADPVNKDYLKVADGGATGVAIVITDDEGTLIPMNQFSQRKFEIPDATMDLNLIAYYESTSTTVGAGVANGTTDITFDYR</sequence>
<reference evidence="2 3" key="1">
    <citation type="journal article" date="2010" name="PLoS ONE">
        <title>Genome sequence of Cronobacter sakazakii BAA-894 and comparative genomic hybridization analysis with other Cronobacter species.</title>
        <authorList>
            <person name="Kucerova E."/>
            <person name="Clifton S.W."/>
            <person name="Xia X.Q."/>
            <person name="Long F."/>
            <person name="Porwollik S."/>
            <person name="Fulton L."/>
            <person name="Fronick C."/>
            <person name="Minx P."/>
            <person name="Kyung K."/>
            <person name="Warren W."/>
            <person name="Fulton R."/>
            <person name="Feng D."/>
            <person name="Wollam A."/>
            <person name="Shah N."/>
            <person name="Bhonagiri V."/>
            <person name="Nash W.E."/>
            <person name="Hallsworth-Pepin K."/>
            <person name="Wilson R.K."/>
            <person name="McClelland M."/>
            <person name="Forsythe S.J."/>
        </authorList>
    </citation>
    <scope>NUCLEOTIDE SEQUENCE [LARGE SCALE GENOMIC DNA]</scope>
    <source>
        <strain evidence="2 3">ATCC BAA-894</strain>
    </source>
</reference>
<dbReference type="GO" id="GO:0043709">
    <property type="term" value="P:cell adhesion involved in single-species biofilm formation"/>
    <property type="evidence" value="ECO:0007669"/>
    <property type="project" value="TreeGrafter"/>
</dbReference>
<proteinExistence type="predicted"/>
<dbReference type="GO" id="GO:0009289">
    <property type="term" value="C:pilus"/>
    <property type="evidence" value="ECO:0007669"/>
    <property type="project" value="InterPro"/>
</dbReference>
<organism evidence="2 3">
    <name type="scientific">Cronobacter sakazakii (strain ATCC BAA-894)</name>
    <name type="common">Enterobacter sakazakii</name>
    <dbReference type="NCBI Taxonomy" id="290339"/>
    <lineage>
        <taxon>Bacteria</taxon>
        <taxon>Pseudomonadati</taxon>
        <taxon>Pseudomonadota</taxon>
        <taxon>Gammaproteobacteria</taxon>
        <taxon>Enterobacterales</taxon>
        <taxon>Enterobacteriaceae</taxon>
        <taxon>Cronobacter</taxon>
    </lineage>
</organism>
<dbReference type="HOGENOM" id="CLU_088965_0_3_6"/>
<dbReference type="PANTHER" id="PTHR33420:SF26">
    <property type="entry name" value="FIMBRIAL SUBUNIT"/>
    <property type="match status" value="1"/>
</dbReference>
<dbReference type="InterPro" id="IPR000259">
    <property type="entry name" value="Adhesion_dom_fimbrial"/>
</dbReference>
<dbReference type="InterPro" id="IPR036937">
    <property type="entry name" value="Adhesion_dom_fimbrial_sf"/>
</dbReference>
<dbReference type="InterPro" id="IPR050263">
    <property type="entry name" value="Bact_Fimbrial_Adh_Pro"/>
</dbReference>
<dbReference type="InterPro" id="IPR008966">
    <property type="entry name" value="Adhesion_dom_sf"/>
</dbReference>
<dbReference type="Pfam" id="PF00419">
    <property type="entry name" value="Fimbrial"/>
    <property type="match status" value="1"/>
</dbReference>
<dbReference type="AlphaFoldDB" id="A7ME57"/>
<evidence type="ECO:0000313" key="3">
    <source>
        <dbReference type="Proteomes" id="UP000000260"/>
    </source>
</evidence>
<keyword evidence="3" id="KW-1185">Reference proteome</keyword>
<dbReference type="KEGG" id="esa:ESA_02345"/>
<evidence type="ECO:0000313" key="2">
    <source>
        <dbReference type="EMBL" id="ABU77594.1"/>
    </source>
</evidence>
<gene>
    <name evidence="2" type="ordered locus">ESA_02345</name>
</gene>
<dbReference type="EMBL" id="CP000783">
    <property type="protein sequence ID" value="ABU77594.1"/>
    <property type="molecule type" value="Genomic_DNA"/>
</dbReference>
<dbReference type="SUPFAM" id="SSF49401">
    <property type="entry name" value="Bacterial adhesins"/>
    <property type="match status" value="1"/>
</dbReference>
<dbReference type="Gene3D" id="2.60.40.1090">
    <property type="entry name" value="Fimbrial-type adhesion domain"/>
    <property type="match status" value="1"/>
</dbReference>
<name>A7ME57_CROS8</name>
<accession>A7ME57</accession>